<evidence type="ECO:0000259" key="3">
    <source>
        <dbReference type="Pfam" id="PF18912"/>
    </source>
</evidence>
<dbReference type="EMBL" id="PCVM01000112">
    <property type="protein sequence ID" value="PIQ73035.1"/>
    <property type="molecule type" value="Genomic_DNA"/>
</dbReference>
<dbReference type="Pfam" id="PF00156">
    <property type="entry name" value="Pribosyltran"/>
    <property type="match status" value="1"/>
</dbReference>
<comment type="similarity">
    <text evidence="1">Belongs to the ComF/GntX family.</text>
</comment>
<protein>
    <submittedName>
        <fullName evidence="4">Uncharacterized protein</fullName>
    </submittedName>
</protein>
<dbReference type="InterPro" id="IPR044005">
    <property type="entry name" value="DZR_2"/>
</dbReference>
<dbReference type="Pfam" id="PF18912">
    <property type="entry name" value="DZR_2"/>
    <property type="match status" value="1"/>
</dbReference>
<dbReference type="Gene3D" id="3.40.50.2020">
    <property type="match status" value="1"/>
</dbReference>
<evidence type="ECO:0000256" key="1">
    <source>
        <dbReference type="ARBA" id="ARBA00008007"/>
    </source>
</evidence>
<dbReference type="PANTHER" id="PTHR47505:SF1">
    <property type="entry name" value="DNA UTILIZATION PROTEIN YHGH"/>
    <property type="match status" value="1"/>
</dbReference>
<evidence type="ECO:0000313" key="5">
    <source>
        <dbReference type="Proteomes" id="UP000231056"/>
    </source>
</evidence>
<evidence type="ECO:0000259" key="2">
    <source>
        <dbReference type="Pfam" id="PF00156"/>
    </source>
</evidence>
<dbReference type="PANTHER" id="PTHR47505">
    <property type="entry name" value="DNA UTILIZATION PROTEIN YHGH"/>
    <property type="match status" value="1"/>
</dbReference>
<dbReference type="InterPro" id="IPR000836">
    <property type="entry name" value="PRTase_dom"/>
</dbReference>
<evidence type="ECO:0000313" key="4">
    <source>
        <dbReference type="EMBL" id="PIQ73035.1"/>
    </source>
</evidence>
<dbReference type="InterPro" id="IPR029057">
    <property type="entry name" value="PRTase-like"/>
</dbReference>
<dbReference type="Proteomes" id="UP000231056">
    <property type="component" value="Unassembled WGS sequence"/>
</dbReference>
<dbReference type="InterPro" id="IPR051910">
    <property type="entry name" value="ComF/GntX_DNA_util-trans"/>
</dbReference>
<dbReference type="AlphaFoldDB" id="A0A2M6ITD1"/>
<comment type="caution">
    <text evidence="4">The sequence shown here is derived from an EMBL/GenBank/DDBJ whole genome shotgun (WGS) entry which is preliminary data.</text>
</comment>
<gene>
    <name evidence="4" type="ORF">COV58_04740</name>
</gene>
<proteinExistence type="inferred from homology"/>
<dbReference type="CDD" id="cd06223">
    <property type="entry name" value="PRTases_typeI"/>
    <property type="match status" value="1"/>
</dbReference>
<feature type="domain" description="Double zinc ribbon" evidence="3">
    <location>
        <begin position="2"/>
        <end position="54"/>
    </location>
</feature>
<organism evidence="4 5">
    <name type="scientific">Candidatus Roizmanbacteria bacterium CG11_big_fil_rev_8_21_14_0_20_36_8</name>
    <dbReference type="NCBI Taxonomy" id="1974856"/>
    <lineage>
        <taxon>Bacteria</taxon>
        <taxon>Candidatus Roizmaniibacteriota</taxon>
    </lineage>
</organism>
<accession>A0A2M6ITD1</accession>
<reference evidence="4 5" key="1">
    <citation type="submission" date="2017-09" db="EMBL/GenBank/DDBJ databases">
        <title>Depth-based differentiation of microbial function through sediment-hosted aquifers and enrichment of novel symbionts in the deep terrestrial subsurface.</title>
        <authorList>
            <person name="Probst A.J."/>
            <person name="Ladd B."/>
            <person name="Jarett J.K."/>
            <person name="Geller-Mcgrath D.E."/>
            <person name="Sieber C.M."/>
            <person name="Emerson J.B."/>
            <person name="Anantharaman K."/>
            <person name="Thomas B.C."/>
            <person name="Malmstrom R."/>
            <person name="Stieglmeier M."/>
            <person name="Klingl A."/>
            <person name="Woyke T."/>
            <person name="Ryan C.M."/>
            <person name="Banfield J.F."/>
        </authorList>
    </citation>
    <scope>NUCLEOTIDE SEQUENCE [LARGE SCALE GENOMIC DNA]</scope>
    <source>
        <strain evidence="4">CG11_big_fil_rev_8_21_14_0_20_36_8</strain>
    </source>
</reference>
<sequence length="229" mass="25605">MLLHMFFPSKCVTCGSFGKVLCVSCKNSIKPVTQDSCIVCYRNSINGQTHEICKKTSFIDNALAIIKYTGAGRDWIGVIKYKRAYSTISEVVSIFPQSWIQKFKKITQYYTNALIVPIPLHKQREKARGFNQSKKIAKEFSKITNIPTSCVLLRVINTPQQAKQPTKNTRKENIKGAFILKQGQVVKNKTIILIDDLYTSGCTAQEAAKILKIAGAKTVLLFTLAHGKV</sequence>
<dbReference type="SUPFAM" id="SSF53271">
    <property type="entry name" value="PRTase-like"/>
    <property type="match status" value="1"/>
</dbReference>
<name>A0A2M6ITD1_9BACT</name>
<feature type="domain" description="Phosphoribosyltransferase" evidence="2">
    <location>
        <begin position="129"/>
        <end position="225"/>
    </location>
</feature>